<keyword evidence="6 9" id="KW-0249">Electron transport</keyword>
<comment type="function">
    <text evidence="1 9">Accessory subunit of the mitochondrial membrane respiratory chain NADH dehydrogenase (Complex I), that is believed not to be involved in catalysis. Complex I functions in the transfer of electrons from NADH to the respiratory chain. The immediate electron acceptor for the enzyme is believed to be ubiquinone.</text>
</comment>
<name>A0AAD9KX19_RIDPI</name>
<dbReference type="PANTHER" id="PTHR13344">
    <property type="entry name" value="NADH-UBIQUINONE OXIDOREDUCTASE"/>
    <property type="match status" value="1"/>
</dbReference>
<evidence type="ECO:0000313" key="11">
    <source>
        <dbReference type="EMBL" id="KAK2178910.1"/>
    </source>
</evidence>
<protein>
    <recommendedName>
        <fullName evidence="9">NADH dehydrogenase [ubiquinone] 1 alpha subcomplex subunit 8</fullName>
    </recommendedName>
</protein>
<sequence length="176" mass="20547">MPFTNADWLPSYDELTVPEIEMSAAPLRAGSHHFGKYCDFQCKEFMLCMAEEKDPRKCLNEGKEVTRCGVEFFQKLKNTCAEEFASYWTCLDHARWDMHFKECRKTRGIFDKCVFEKLGIEKPELGYFSKVRVHDTKRLKPKRDIPLPEPTPDPPRAEDVPVPETAKQGSRFLFYP</sequence>
<evidence type="ECO:0000256" key="9">
    <source>
        <dbReference type="PIRNR" id="PIRNR017016"/>
    </source>
</evidence>
<dbReference type="PROSITE" id="PS51808">
    <property type="entry name" value="CHCH"/>
    <property type="match status" value="1"/>
</dbReference>
<dbReference type="AlphaFoldDB" id="A0AAD9KX19"/>
<keyword evidence="9" id="KW-0472">Membrane</keyword>
<evidence type="ECO:0000256" key="7">
    <source>
        <dbReference type="ARBA" id="ARBA00023128"/>
    </source>
</evidence>
<dbReference type="EMBL" id="JAODUO010000525">
    <property type="protein sequence ID" value="KAK2178910.1"/>
    <property type="molecule type" value="Genomic_DNA"/>
</dbReference>
<comment type="caution">
    <text evidence="11">The sequence shown here is derived from an EMBL/GenBank/DDBJ whole genome shotgun (WGS) entry which is preliminary data.</text>
</comment>
<comment type="subcellular location">
    <subcellularLocation>
        <location evidence="9">Mitochondrion inner membrane</location>
    </subcellularLocation>
</comment>
<evidence type="ECO:0000256" key="4">
    <source>
        <dbReference type="ARBA" id="ARBA00022660"/>
    </source>
</evidence>
<gene>
    <name evidence="11" type="ORF">NP493_525g06004</name>
</gene>
<dbReference type="PANTHER" id="PTHR13344:SF0">
    <property type="entry name" value="NADH DEHYDROGENASE [UBIQUINONE] 1 ALPHA SUBCOMPLEX SUBUNIT 8"/>
    <property type="match status" value="1"/>
</dbReference>
<dbReference type="Proteomes" id="UP001209878">
    <property type="component" value="Unassembled WGS sequence"/>
</dbReference>
<keyword evidence="4 9" id="KW-0679">Respiratory chain</keyword>
<dbReference type="PIRSF" id="PIRSF017016">
    <property type="entry name" value="NDUA8"/>
    <property type="match status" value="1"/>
</dbReference>
<keyword evidence="7 9" id="KW-0496">Mitochondrion</keyword>
<reference evidence="11" key="1">
    <citation type="journal article" date="2023" name="Mol. Biol. Evol.">
        <title>Third-Generation Sequencing Reveals the Adaptive Role of the Epigenome in Three Deep-Sea Polychaetes.</title>
        <authorList>
            <person name="Perez M."/>
            <person name="Aroh O."/>
            <person name="Sun Y."/>
            <person name="Lan Y."/>
            <person name="Juniper S.K."/>
            <person name="Young C.R."/>
            <person name="Angers B."/>
            <person name="Qian P.Y."/>
        </authorList>
    </citation>
    <scope>NUCLEOTIDE SEQUENCE</scope>
    <source>
        <strain evidence="11">R07B-5</strain>
    </source>
</reference>
<dbReference type="GO" id="GO:0006120">
    <property type="term" value="P:mitochondrial electron transport, NADH to ubiquinone"/>
    <property type="evidence" value="ECO:0007669"/>
    <property type="project" value="InterPro"/>
</dbReference>
<evidence type="ECO:0000256" key="5">
    <source>
        <dbReference type="ARBA" id="ARBA00022737"/>
    </source>
</evidence>
<evidence type="ECO:0000256" key="1">
    <source>
        <dbReference type="ARBA" id="ARBA00003195"/>
    </source>
</evidence>
<keyword evidence="12" id="KW-1185">Reference proteome</keyword>
<evidence type="ECO:0000256" key="2">
    <source>
        <dbReference type="ARBA" id="ARBA00010705"/>
    </source>
</evidence>
<evidence type="ECO:0000256" key="3">
    <source>
        <dbReference type="ARBA" id="ARBA00022448"/>
    </source>
</evidence>
<keyword evidence="8" id="KW-1015">Disulfide bond</keyword>
<keyword evidence="5" id="KW-0677">Repeat</keyword>
<keyword evidence="3 9" id="KW-0813">Transport</keyword>
<keyword evidence="9" id="KW-0999">Mitochondrion inner membrane</keyword>
<comment type="similarity">
    <text evidence="2 9">Belongs to the complex I NDUFA8 subunit family.</text>
</comment>
<accession>A0AAD9KX19</accession>
<organism evidence="11 12">
    <name type="scientific">Ridgeia piscesae</name>
    <name type="common">Tubeworm</name>
    <dbReference type="NCBI Taxonomy" id="27915"/>
    <lineage>
        <taxon>Eukaryota</taxon>
        <taxon>Metazoa</taxon>
        <taxon>Spiralia</taxon>
        <taxon>Lophotrochozoa</taxon>
        <taxon>Annelida</taxon>
        <taxon>Polychaeta</taxon>
        <taxon>Sedentaria</taxon>
        <taxon>Canalipalpata</taxon>
        <taxon>Sabellida</taxon>
        <taxon>Siboglinidae</taxon>
        <taxon>Ridgeia</taxon>
    </lineage>
</organism>
<evidence type="ECO:0000256" key="6">
    <source>
        <dbReference type="ARBA" id="ARBA00022982"/>
    </source>
</evidence>
<proteinExistence type="inferred from homology"/>
<dbReference type="InterPro" id="IPR016680">
    <property type="entry name" value="NDUFA8"/>
</dbReference>
<evidence type="ECO:0000313" key="12">
    <source>
        <dbReference type="Proteomes" id="UP001209878"/>
    </source>
</evidence>
<evidence type="ECO:0000256" key="8">
    <source>
        <dbReference type="ARBA" id="ARBA00023157"/>
    </source>
</evidence>
<dbReference type="GO" id="GO:0005743">
    <property type="term" value="C:mitochondrial inner membrane"/>
    <property type="evidence" value="ECO:0007669"/>
    <property type="project" value="UniProtKB-SubCell"/>
</dbReference>
<evidence type="ECO:0000256" key="10">
    <source>
        <dbReference type="SAM" id="MobiDB-lite"/>
    </source>
</evidence>
<feature type="region of interest" description="Disordered" evidence="10">
    <location>
        <begin position="139"/>
        <end position="168"/>
    </location>
</feature>